<organism evidence="1 2">
    <name type="scientific">Somion occarium</name>
    <dbReference type="NCBI Taxonomy" id="3059160"/>
    <lineage>
        <taxon>Eukaryota</taxon>
        <taxon>Fungi</taxon>
        <taxon>Dikarya</taxon>
        <taxon>Basidiomycota</taxon>
        <taxon>Agaricomycotina</taxon>
        <taxon>Agaricomycetes</taxon>
        <taxon>Polyporales</taxon>
        <taxon>Cerrenaceae</taxon>
        <taxon>Somion</taxon>
    </lineage>
</organism>
<evidence type="ECO:0000313" key="1">
    <source>
        <dbReference type="EMBL" id="CAL1712326.1"/>
    </source>
</evidence>
<dbReference type="Proteomes" id="UP001497453">
    <property type="component" value="Chromosome 7"/>
</dbReference>
<dbReference type="EMBL" id="OZ037950">
    <property type="protein sequence ID" value="CAL1712326.1"/>
    <property type="molecule type" value="Genomic_DNA"/>
</dbReference>
<name>A0ABP1DX21_9APHY</name>
<sequence>MESQPAHMLSRLSINRGVDVFIWWPHRRRASIAMGFNSHRTGPITPSRVCRWIHLLDPLCHDGRAVLRPVKIQKCGVLHYVAEVSGPVLNEDNNLMPGDYGYFPESKEGLDYRVQPLPSLPSVTTIERERELAVTIPRLFANQPPILEVPTEFQKVVQQRDSGRCFVSGAWPQEGVEVEVTWIFPPASVRKFDWPRPRGPNAVVADNTAAMRKDILQLFRRNVFGVDVDDNRRIVIFYDTGSIQLPTHLPTAPPGPGDEFLRMHLRWCLVAFTTGLDIMNEIDWHDIARLEEELGLAGEDADCGVVPTDDERWQTPLGREIWEDVVRKGLWETQQSQESDEVNHEPVSVINASADEWRGDGHPLVRFPPMCRPFE</sequence>
<evidence type="ECO:0000313" key="2">
    <source>
        <dbReference type="Proteomes" id="UP001497453"/>
    </source>
</evidence>
<gene>
    <name evidence="1" type="ORF">GFSPODELE1_LOCUS8776</name>
</gene>
<evidence type="ECO:0008006" key="3">
    <source>
        <dbReference type="Google" id="ProtNLM"/>
    </source>
</evidence>
<reference evidence="2" key="1">
    <citation type="submission" date="2024-04" db="EMBL/GenBank/DDBJ databases">
        <authorList>
            <person name="Shaw F."/>
            <person name="Minotto A."/>
        </authorList>
    </citation>
    <scope>NUCLEOTIDE SEQUENCE [LARGE SCALE GENOMIC DNA]</scope>
</reference>
<keyword evidence="2" id="KW-1185">Reference proteome</keyword>
<protein>
    <recommendedName>
        <fullName evidence="3">HNH nuclease domain-containing protein</fullName>
    </recommendedName>
</protein>
<proteinExistence type="predicted"/>
<accession>A0ABP1DX21</accession>